<dbReference type="PROSITE" id="PS51390">
    <property type="entry name" value="WAP"/>
    <property type="match status" value="1"/>
</dbReference>
<dbReference type="InterPro" id="IPR050525">
    <property type="entry name" value="ECM_Assembly_Org"/>
</dbReference>
<dbReference type="CDD" id="cd01450">
    <property type="entry name" value="vWFA_subfamily_ECM"/>
    <property type="match status" value="1"/>
</dbReference>
<organism evidence="4 5">
    <name type="scientific">Desmophyllum pertusum</name>
    <dbReference type="NCBI Taxonomy" id="174260"/>
    <lineage>
        <taxon>Eukaryota</taxon>
        <taxon>Metazoa</taxon>
        <taxon>Cnidaria</taxon>
        <taxon>Anthozoa</taxon>
        <taxon>Hexacorallia</taxon>
        <taxon>Scleractinia</taxon>
        <taxon>Caryophylliina</taxon>
        <taxon>Caryophylliidae</taxon>
        <taxon>Desmophyllum</taxon>
    </lineage>
</organism>
<keyword evidence="5" id="KW-1185">Reference proteome</keyword>
<dbReference type="Gene3D" id="2.20.100.10">
    <property type="entry name" value="Thrombospondin type-1 (TSP1) repeat"/>
    <property type="match status" value="1"/>
</dbReference>
<dbReference type="Pfam" id="PF00095">
    <property type="entry name" value="WAP"/>
    <property type="match status" value="1"/>
</dbReference>
<evidence type="ECO:0000256" key="1">
    <source>
        <dbReference type="SAM" id="SignalP"/>
    </source>
</evidence>
<sequence length="333" mass="35816">MAVLMKILGLISILFILPKIPATIGYTSVSCPTISKVASQCSRRIENVCFSDSTCPEGSKCCPSSTDGGCSLNCVKPRVLDGCPVPLDFAMIVDTSGSISRRNFKRLLEFIEEMVDGFDISQEGTHVAIVEYSSKASVQLRFNDFTGSQLNAANLTREVRNIPHSRGFTYIDKALELADKDVFTEEGGMREDVLKIALVMTDGKQTTAEGVLASDILLAAVQPLKDKGVRVISLGIGAATGILDLLTLASTDNDVYLAENFVVLKGLVKELTEKKCPVNGNWSDWNDWGACTLSCGGGEQNSYGPVTIPSGVWGESSVLGTARRSALAMRYHV</sequence>
<dbReference type="PROSITE" id="PS51257">
    <property type="entry name" value="PROKAR_LIPOPROTEIN"/>
    <property type="match status" value="1"/>
</dbReference>
<dbReference type="GO" id="GO:0005576">
    <property type="term" value="C:extracellular region"/>
    <property type="evidence" value="ECO:0007669"/>
    <property type="project" value="InterPro"/>
</dbReference>
<dbReference type="AlphaFoldDB" id="A0A9X0CQI1"/>
<dbReference type="PANTHER" id="PTHR24020:SF20">
    <property type="entry name" value="PH DOMAIN-CONTAINING PROTEIN"/>
    <property type="match status" value="1"/>
</dbReference>
<evidence type="ECO:0000259" key="2">
    <source>
        <dbReference type="PROSITE" id="PS50234"/>
    </source>
</evidence>
<dbReference type="PRINTS" id="PR00453">
    <property type="entry name" value="VWFADOMAIN"/>
</dbReference>
<name>A0A9X0CQI1_9CNID</name>
<feature type="chain" id="PRO_5040742044" evidence="1">
    <location>
        <begin position="23"/>
        <end position="333"/>
    </location>
</feature>
<dbReference type="PANTHER" id="PTHR24020">
    <property type="entry name" value="COLLAGEN ALPHA"/>
    <property type="match status" value="1"/>
</dbReference>
<evidence type="ECO:0000313" key="5">
    <source>
        <dbReference type="Proteomes" id="UP001163046"/>
    </source>
</evidence>
<feature type="signal peptide" evidence="1">
    <location>
        <begin position="1"/>
        <end position="22"/>
    </location>
</feature>
<protein>
    <submittedName>
        <fullName evidence="4">Uncharacterized protein</fullName>
    </submittedName>
</protein>
<feature type="domain" description="WAP" evidence="3">
    <location>
        <begin position="20"/>
        <end position="78"/>
    </location>
</feature>
<reference evidence="4" key="1">
    <citation type="submission" date="2023-01" db="EMBL/GenBank/DDBJ databases">
        <title>Genome assembly of the deep-sea coral Lophelia pertusa.</title>
        <authorList>
            <person name="Herrera S."/>
            <person name="Cordes E."/>
        </authorList>
    </citation>
    <scope>NUCLEOTIDE SEQUENCE</scope>
    <source>
        <strain evidence="4">USNM1676648</strain>
        <tissue evidence="4">Polyp</tissue>
    </source>
</reference>
<evidence type="ECO:0000313" key="4">
    <source>
        <dbReference type="EMBL" id="KAJ7370528.1"/>
    </source>
</evidence>
<dbReference type="SUPFAM" id="SSF82895">
    <property type="entry name" value="TSP-1 type 1 repeat"/>
    <property type="match status" value="1"/>
</dbReference>
<comment type="caution">
    <text evidence="4">The sequence shown here is derived from an EMBL/GenBank/DDBJ whole genome shotgun (WGS) entry which is preliminary data.</text>
</comment>
<proteinExistence type="predicted"/>
<dbReference type="Pfam" id="PF00092">
    <property type="entry name" value="VWA"/>
    <property type="match status" value="1"/>
</dbReference>
<dbReference type="SMART" id="SM00327">
    <property type="entry name" value="VWA"/>
    <property type="match status" value="1"/>
</dbReference>
<dbReference type="EMBL" id="MU826863">
    <property type="protein sequence ID" value="KAJ7370528.1"/>
    <property type="molecule type" value="Genomic_DNA"/>
</dbReference>
<dbReference type="InterPro" id="IPR036383">
    <property type="entry name" value="TSP1_rpt_sf"/>
</dbReference>
<dbReference type="Gene3D" id="3.40.50.410">
    <property type="entry name" value="von Willebrand factor, type A domain"/>
    <property type="match status" value="1"/>
</dbReference>
<evidence type="ECO:0000259" key="3">
    <source>
        <dbReference type="PROSITE" id="PS51390"/>
    </source>
</evidence>
<dbReference type="InterPro" id="IPR036465">
    <property type="entry name" value="vWFA_dom_sf"/>
</dbReference>
<dbReference type="SUPFAM" id="SSF53300">
    <property type="entry name" value="vWA-like"/>
    <property type="match status" value="1"/>
</dbReference>
<dbReference type="InterPro" id="IPR008197">
    <property type="entry name" value="WAP_dom"/>
</dbReference>
<dbReference type="GO" id="GO:0030414">
    <property type="term" value="F:peptidase inhibitor activity"/>
    <property type="evidence" value="ECO:0007669"/>
    <property type="project" value="InterPro"/>
</dbReference>
<keyword evidence="1" id="KW-0732">Signal</keyword>
<feature type="domain" description="VWFA" evidence="2">
    <location>
        <begin position="88"/>
        <end position="271"/>
    </location>
</feature>
<dbReference type="OrthoDB" id="5986259at2759"/>
<dbReference type="PROSITE" id="PS50234">
    <property type="entry name" value="VWFA"/>
    <property type="match status" value="1"/>
</dbReference>
<dbReference type="Proteomes" id="UP001163046">
    <property type="component" value="Unassembled WGS sequence"/>
</dbReference>
<dbReference type="InterPro" id="IPR002035">
    <property type="entry name" value="VWF_A"/>
</dbReference>
<accession>A0A9X0CQI1</accession>
<gene>
    <name evidence="4" type="ORF">OS493_031813</name>
</gene>